<comment type="caution">
    <text evidence="1">The sequence shown here is derived from an EMBL/GenBank/DDBJ whole genome shotgun (WGS) entry which is preliminary data.</text>
</comment>
<reference evidence="1 2" key="1">
    <citation type="submission" date="2022-07" db="EMBL/GenBank/DDBJ databases">
        <title>Mucilaginibacter sp. JC4.</title>
        <authorList>
            <person name="Le V."/>
            <person name="Ko S.-R."/>
            <person name="Ahn C.-Y."/>
            <person name="Oh H.-M."/>
        </authorList>
    </citation>
    <scope>NUCLEOTIDE SEQUENCE [LARGE SCALE GENOMIC DNA]</scope>
    <source>
        <strain evidence="1 2">JC4</strain>
    </source>
</reference>
<evidence type="ECO:0000313" key="2">
    <source>
        <dbReference type="Proteomes" id="UP001204376"/>
    </source>
</evidence>
<proteinExistence type="predicted"/>
<name>A0ABT1T2Z4_9SPHI</name>
<dbReference type="Pfam" id="PF18143">
    <property type="entry name" value="HAD_SAK_2"/>
    <property type="match status" value="1"/>
</dbReference>
<dbReference type="EMBL" id="JANHOH010000002">
    <property type="protein sequence ID" value="MCQ6958932.1"/>
    <property type="molecule type" value="Genomic_DNA"/>
</dbReference>
<dbReference type="Proteomes" id="UP001204376">
    <property type="component" value="Unassembled WGS sequence"/>
</dbReference>
<evidence type="ECO:0000313" key="1">
    <source>
        <dbReference type="EMBL" id="MCQ6958932.1"/>
    </source>
</evidence>
<keyword evidence="2" id="KW-1185">Reference proteome</keyword>
<dbReference type="RefSeq" id="WP_256539128.1">
    <property type="nucleotide sequence ID" value="NZ_JANHOH010000002.1"/>
</dbReference>
<organism evidence="1 2">
    <name type="scientific">Mucilaginibacter aquariorum</name>
    <dbReference type="NCBI Taxonomy" id="2967225"/>
    <lineage>
        <taxon>Bacteria</taxon>
        <taxon>Pseudomonadati</taxon>
        <taxon>Bacteroidota</taxon>
        <taxon>Sphingobacteriia</taxon>
        <taxon>Sphingobacteriales</taxon>
        <taxon>Sphingobacteriaceae</taxon>
        <taxon>Mucilaginibacter</taxon>
    </lineage>
</organism>
<sequence>MTILLDMDGVLVTVPSWRKVEIGPDGFMLFNEKAAKNLADILSKTNASIVLTTTHRINYNIERWLEILAARGLKLQTIAKINSVNSISLMGSRASEIEGWVNNNTPENYVIIDDDLSIESLPESIKSRWVKTNPMIGIDEQAKQAVLQILGAVNQ</sequence>
<accession>A0ABT1T2Z4</accession>
<gene>
    <name evidence="1" type="ORF">NPE20_13235</name>
</gene>
<protein>
    <submittedName>
        <fullName evidence="1">HAD domain-containing protein</fullName>
    </submittedName>
</protein>